<name>A0A8J5TMB2_ZIZPA</name>
<organism evidence="1 2">
    <name type="scientific">Zizania palustris</name>
    <name type="common">Northern wild rice</name>
    <dbReference type="NCBI Taxonomy" id="103762"/>
    <lineage>
        <taxon>Eukaryota</taxon>
        <taxon>Viridiplantae</taxon>
        <taxon>Streptophyta</taxon>
        <taxon>Embryophyta</taxon>
        <taxon>Tracheophyta</taxon>
        <taxon>Spermatophyta</taxon>
        <taxon>Magnoliopsida</taxon>
        <taxon>Liliopsida</taxon>
        <taxon>Poales</taxon>
        <taxon>Poaceae</taxon>
        <taxon>BOP clade</taxon>
        <taxon>Oryzoideae</taxon>
        <taxon>Oryzeae</taxon>
        <taxon>Zizaniinae</taxon>
        <taxon>Zizania</taxon>
    </lineage>
</organism>
<keyword evidence="2" id="KW-1185">Reference proteome</keyword>
<dbReference type="EMBL" id="JAAALK010000082">
    <property type="protein sequence ID" value="KAG8084066.1"/>
    <property type="molecule type" value="Genomic_DNA"/>
</dbReference>
<evidence type="ECO:0000313" key="1">
    <source>
        <dbReference type="EMBL" id="KAG8084066.1"/>
    </source>
</evidence>
<protein>
    <submittedName>
        <fullName evidence="1">Uncharacterized protein</fullName>
    </submittedName>
</protein>
<accession>A0A8J5TMB2</accession>
<evidence type="ECO:0000313" key="2">
    <source>
        <dbReference type="Proteomes" id="UP000729402"/>
    </source>
</evidence>
<proteinExistence type="predicted"/>
<reference evidence="1" key="1">
    <citation type="journal article" date="2021" name="bioRxiv">
        <title>Whole Genome Assembly and Annotation of Northern Wild Rice, Zizania palustris L., Supports a Whole Genome Duplication in the Zizania Genus.</title>
        <authorList>
            <person name="Haas M."/>
            <person name="Kono T."/>
            <person name="Macchietto M."/>
            <person name="Millas R."/>
            <person name="McGilp L."/>
            <person name="Shao M."/>
            <person name="Duquette J."/>
            <person name="Hirsch C.N."/>
            <person name="Kimball J."/>
        </authorList>
    </citation>
    <scope>NUCLEOTIDE SEQUENCE</scope>
    <source>
        <tissue evidence="1">Fresh leaf tissue</tissue>
    </source>
</reference>
<comment type="caution">
    <text evidence="1">The sequence shown here is derived from an EMBL/GenBank/DDBJ whole genome shotgun (WGS) entry which is preliminary data.</text>
</comment>
<sequence length="116" mass="13141">MRWLLKSRVPLFFIKQEHQRSQKVSGDEQHRCSIASQQRAKSSFYRIGSDLIIFAASTKVSSTANFSVLFSFQNPGVALLAVHNLIIRFAIAIIRSKLFTVHQLVARIDTESANYS</sequence>
<reference evidence="1" key="2">
    <citation type="submission" date="2021-02" db="EMBL/GenBank/DDBJ databases">
        <authorList>
            <person name="Kimball J.A."/>
            <person name="Haas M.W."/>
            <person name="Macchietto M."/>
            <person name="Kono T."/>
            <person name="Duquette J."/>
            <person name="Shao M."/>
        </authorList>
    </citation>
    <scope>NUCLEOTIDE SEQUENCE</scope>
    <source>
        <tissue evidence="1">Fresh leaf tissue</tissue>
    </source>
</reference>
<dbReference type="AlphaFoldDB" id="A0A8J5TMB2"/>
<dbReference type="Proteomes" id="UP000729402">
    <property type="component" value="Unassembled WGS sequence"/>
</dbReference>
<gene>
    <name evidence="1" type="ORF">GUJ93_ZPchr0010g8097</name>
</gene>